<reference evidence="2 3" key="1">
    <citation type="submission" date="2018-05" db="EMBL/GenBank/DDBJ databases">
        <title>Novel Campyloabacter and Helicobacter Species and Strains.</title>
        <authorList>
            <person name="Mannion A.J."/>
            <person name="Shen Z."/>
            <person name="Fox J.G."/>
        </authorList>
    </citation>
    <scope>NUCLEOTIDE SEQUENCE [LARGE SCALE GENOMIC DNA]</scope>
    <source>
        <strain evidence="3">MIT17-664</strain>
    </source>
</reference>
<dbReference type="InterPro" id="IPR036653">
    <property type="entry name" value="CinA-like_C"/>
</dbReference>
<dbReference type="OrthoDB" id="9801454at2"/>
<dbReference type="Pfam" id="PF02464">
    <property type="entry name" value="CinA"/>
    <property type="match status" value="1"/>
</dbReference>
<evidence type="ECO:0000259" key="1">
    <source>
        <dbReference type="Pfam" id="PF02464"/>
    </source>
</evidence>
<dbReference type="AlphaFoldDB" id="A0A4U7BIJ2"/>
<comment type="caution">
    <text evidence="2">The sequence shown here is derived from an EMBL/GenBank/DDBJ whole genome shotgun (WGS) entry which is preliminary data.</text>
</comment>
<dbReference type="EMBL" id="NXLZ01000002">
    <property type="protein sequence ID" value="TKX31718.1"/>
    <property type="molecule type" value="Genomic_DNA"/>
</dbReference>
<organism evidence="2 3">
    <name type="scientific">Campylobacter estrildidarum</name>
    <dbReference type="NCBI Taxonomy" id="2510189"/>
    <lineage>
        <taxon>Bacteria</taxon>
        <taxon>Pseudomonadati</taxon>
        <taxon>Campylobacterota</taxon>
        <taxon>Epsilonproteobacteria</taxon>
        <taxon>Campylobacterales</taxon>
        <taxon>Campylobacteraceae</taxon>
        <taxon>Campylobacter</taxon>
    </lineage>
</organism>
<sequence length="362" mass="41231">MKHLLFLIGDELEMNDDFRDYIYRCYKKKFKEICEIRFQNKTDKELPFLLEKLLTEYDFITLFTTSNHYATIAKILATLNEDALVLKENNLVPDKAYFSKDSFVCDFIHSKINVIKATIGQKLPEILGDIKPNFTYFCLFGIDDESAVVLLDALTKSYEVKIKTSKILDNLTLIKATCPNFGKLDGFLISIKNLFGQKVFLGKNPLDFIISKLLEKNLKISFAESCTGGLCASMLTKFNGVSQIFEGSIVSYSNRLKHEWLGIAEENLQNKREYSERCVYFMLKGIFKTAKPDFALAISGVTGENDEGAIKSGTVYIGAMFKDGTFVQEILHLDGDREFMQKQAAMATFCLLLKLKPEIFEF</sequence>
<proteinExistence type="predicted"/>
<evidence type="ECO:0000313" key="2">
    <source>
        <dbReference type="EMBL" id="TKX31718.1"/>
    </source>
</evidence>
<dbReference type="NCBIfam" id="TIGR00199">
    <property type="entry name" value="PncC_domain"/>
    <property type="match status" value="1"/>
</dbReference>
<evidence type="ECO:0000313" key="3">
    <source>
        <dbReference type="Proteomes" id="UP000308838"/>
    </source>
</evidence>
<dbReference type="RefSeq" id="WP_137620067.1">
    <property type="nucleotide sequence ID" value="NZ_NXLZ01000002.1"/>
</dbReference>
<gene>
    <name evidence="2" type="ORF">CQA69_01435</name>
</gene>
<dbReference type="Gene3D" id="3.90.950.20">
    <property type="entry name" value="CinA-like"/>
    <property type="match status" value="1"/>
</dbReference>
<name>A0A4U7BIJ2_9BACT</name>
<feature type="domain" description="CinA C-terminal" evidence="1">
    <location>
        <begin position="209"/>
        <end position="354"/>
    </location>
</feature>
<keyword evidence="3" id="KW-1185">Reference proteome</keyword>
<dbReference type="InterPro" id="IPR008136">
    <property type="entry name" value="CinA_C"/>
</dbReference>
<dbReference type="Proteomes" id="UP000308838">
    <property type="component" value="Unassembled WGS sequence"/>
</dbReference>
<protein>
    <submittedName>
        <fullName evidence="2">CinA family protein</fullName>
    </submittedName>
</protein>
<dbReference type="SUPFAM" id="SSF142433">
    <property type="entry name" value="CinA-like"/>
    <property type="match status" value="1"/>
</dbReference>
<accession>A0A4U7BIJ2</accession>